<proteinExistence type="predicted"/>
<dbReference type="EMBL" id="FORA01000001">
    <property type="protein sequence ID" value="SFI49794.1"/>
    <property type="molecule type" value="Genomic_DNA"/>
</dbReference>
<dbReference type="Proteomes" id="UP000199110">
    <property type="component" value="Unassembled WGS sequence"/>
</dbReference>
<organism evidence="1 2">
    <name type="scientific">Jannaschia pohangensis</name>
    <dbReference type="NCBI Taxonomy" id="390807"/>
    <lineage>
        <taxon>Bacteria</taxon>
        <taxon>Pseudomonadati</taxon>
        <taxon>Pseudomonadota</taxon>
        <taxon>Alphaproteobacteria</taxon>
        <taxon>Rhodobacterales</taxon>
        <taxon>Roseobacteraceae</taxon>
        <taxon>Jannaschia</taxon>
    </lineage>
</organism>
<protein>
    <recommendedName>
        <fullName evidence="3">DUF4177 domain-containing protein</fullName>
    </recommendedName>
</protein>
<keyword evidence="2" id="KW-1185">Reference proteome</keyword>
<dbReference type="RefSeq" id="WP_092777764.1">
    <property type="nucleotide sequence ID" value="NZ_FORA01000001.1"/>
</dbReference>
<dbReference type="OrthoDB" id="7658888at2"/>
<reference evidence="1 2" key="1">
    <citation type="submission" date="2016-10" db="EMBL/GenBank/DDBJ databases">
        <authorList>
            <person name="de Groot N.N."/>
        </authorList>
    </citation>
    <scope>NUCLEOTIDE SEQUENCE [LARGE SCALE GENOMIC DNA]</scope>
    <source>
        <strain evidence="1 2">DSM 19073</strain>
    </source>
</reference>
<accession>A0A1I3IP99</accession>
<dbReference type="STRING" id="390807.SAMN04488095_1050"/>
<evidence type="ECO:0000313" key="2">
    <source>
        <dbReference type="Proteomes" id="UP000199110"/>
    </source>
</evidence>
<evidence type="ECO:0000313" key="1">
    <source>
        <dbReference type="EMBL" id="SFI49794.1"/>
    </source>
</evidence>
<gene>
    <name evidence="1" type="ORF">SAMN04488095_1050</name>
</gene>
<sequence length="130" mass="14270">MKHAAFPSDVAYEYEAVPAPTKAERRPGLKTDGERLAFALSEILNIMAEDGWDYIRSDTFSTESWTDVTGTAEKSQTILIFRRPLTYEAVPEIAPAPRAAAPNTPKPEAKPLLLTEPTLAPGTVNLPSDW</sequence>
<name>A0A1I3IP99_9RHOB</name>
<dbReference type="AlphaFoldDB" id="A0A1I3IP99"/>
<evidence type="ECO:0008006" key="3">
    <source>
        <dbReference type="Google" id="ProtNLM"/>
    </source>
</evidence>